<comment type="caution">
    <text evidence="1">The sequence shown here is derived from an EMBL/GenBank/DDBJ whole genome shotgun (WGS) entry which is preliminary data.</text>
</comment>
<evidence type="ECO:0000313" key="1">
    <source>
        <dbReference type="EMBL" id="KAI8531319.1"/>
    </source>
</evidence>
<accession>A0ACC0LSK5</accession>
<reference evidence="1" key="1">
    <citation type="submission" date="2022-02" db="EMBL/GenBank/DDBJ databases">
        <title>Plant Genome Project.</title>
        <authorList>
            <person name="Zhang R.-G."/>
        </authorList>
    </citation>
    <scope>NUCLEOTIDE SEQUENCE</scope>
    <source>
        <strain evidence="1">AT1</strain>
    </source>
</reference>
<protein>
    <submittedName>
        <fullName evidence="1">Uncharacterized protein</fullName>
    </submittedName>
</protein>
<sequence length="177" mass="20138">MFQCWNGGDGENGPKSSAETVVEKNVEKKTKVQTKESQRVEKKEVPTESTIEEAIKKRASYLKANSNTVTMARFRRLLEEDLELDKDTLFPFKKFITEQVEKVSKTSGIVPFLVELARKMSMCSFNLLSQVLNLKEKISKSQEPRKRKRSVKETKESSKKRSKLAEASEENSDAEAG</sequence>
<dbReference type="Proteomes" id="UP001062846">
    <property type="component" value="Chromosome 11"/>
</dbReference>
<organism evidence="1 2">
    <name type="scientific">Rhododendron molle</name>
    <name type="common">Chinese azalea</name>
    <name type="synonym">Azalea mollis</name>
    <dbReference type="NCBI Taxonomy" id="49168"/>
    <lineage>
        <taxon>Eukaryota</taxon>
        <taxon>Viridiplantae</taxon>
        <taxon>Streptophyta</taxon>
        <taxon>Embryophyta</taxon>
        <taxon>Tracheophyta</taxon>
        <taxon>Spermatophyta</taxon>
        <taxon>Magnoliopsida</taxon>
        <taxon>eudicotyledons</taxon>
        <taxon>Gunneridae</taxon>
        <taxon>Pentapetalae</taxon>
        <taxon>asterids</taxon>
        <taxon>Ericales</taxon>
        <taxon>Ericaceae</taxon>
        <taxon>Ericoideae</taxon>
        <taxon>Rhodoreae</taxon>
        <taxon>Rhododendron</taxon>
    </lineage>
</organism>
<dbReference type="EMBL" id="CM046398">
    <property type="protein sequence ID" value="KAI8531319.1"/>
    <property type="molecule type" value="Genomic_DNA"/>
</dbReference>
<proteinExistence type="predicted"/>
<name>A0ACC0LSK5_RHOML</name>
<evidence type="ECO:0000313" key="2">
    <source>
        <dbReference type="Proteomes" id="UP001062846"/>
    </source>
</evidence>
<gene>
    <name evidence="1" type="ORF">RHMOL_Rhmol11G0127500</name>
</gene>
<keyword evidence="2" id="KW-1185">Reference proteome</keyword>